<reference evidence="1" key="2">
    <citation type="submission" date="2017-10" db="EMBL/GenBank/DDBJ databases">
        <title>Ladona fulva Genome sequencing and assembly.</title>
        <authorList>
            <person name="Murali S."/>
            <person name="Richards S."/>
            <person name="Bandaranaike D."/>
            <person name="Bellair M."/>
            <person name="Blankenburg K."/>
            <person name="Chao H."/>
            <person name="Dinh H."/>
            <person name="Doddapaneni H."/>
            <person name="Dugan-Rocha S."/>
            <person name="Elkadiri S."/>
            <person name="Gnanaolivu R."/>
            <person name="Hernandez B."/>
            <person name="Skinner E."/>
            <person name="Javaid M."/>
            <person name="Lee S."/>
            <person name="Li M."/>
            <person name="Ming W."/>
            <person name="Munidasa M."/>
            <person name="Muniz J."/>
            <person name="Nguyen L."/>
            <person name="Hughes D."/>
            <person name="Osuji N."/>
            <person name="Pu L.-L."/>
            <person name="Puazo M."/>
            <person name="Qu C."/>
            <person name="Quiroz J."/>
            <person name="Raj R."/>
            <person name="Weissenberger G."/>
            <person name="Xin Y."/>
            <person name="Zou X."/>
            <person name="Han Y."/>
            <person name="Worley K."/>
            <person name="Muzny D."/>
            <person name="Gibbs R."/>
        </authorList>
    </citation>
    <scope>NUCLEOTIDE SEQUENCE</scope>
    <source>
        <strain evidence="1">Sampled in the wild</strain>
    </source>
</reference>
<accession>A0A8K0KCM1</accession>
<evidence type="ECO:0000313" key="2">
    <source>
        <dbReference type="Proteomes" id="UP000792457"/>
    </source>
</evidence>
<comment type="caution">
    <text evidence="1">The sequence shown here is derived from an EMBL/GenBank/DDBJ whole genome shotgun (WGS) entry which is preliminary data.</text>
</comment>
<gene>
    <name evidence="1" type="ORF">J437_LFUL011109</name>
</gene>
<dbReference type="SUPFAM" id="SSF50729">
    <property type="entry name" value="PH domain-like"/>
    <property type="match status" value="1"/>
</dbReference>
<dbReference type="EMBL" id="KZ308545">
    <property type="protein sequence ID" value="KAG8231255.1"/>
    <property type="molecule type" value="Genomic_DNA"/>
</dbReference>
<name>A0A8K0KCM1_LADFU</name>
<dbReference type="AlphaFoldDB" id="A0A8K0KCM1"/>
<evidence type="ECO:0000313" key="1">
    <source>
        <dbReference type="EMBL" id="KAG8231255.1"/>
    </source>
</evidence>
<dbReference type="InterPro" id="IPR011993">
    <property type="entry name" value="PH-like_dom_sf"/>
</dbReference>
<proteinExistence type="predicted"/>
<organism evidence="1 2">
    <name type="scientific">Ladona fulva</name>
    <name type="common">Scarce chaser dragonfly</name>
    <name type="synonym">Libellula fulva</name>
    <dbReference type="NCBI Taxonomy" id="123851"/>
    <lineage>
        <taxon>Eukaryota</taxon>
        <taxon>Metazoa</taxon>
        <taxon>Ecdysozoa</taxon>
        <taxon>Arthropoda</taxon>
        <taxon>Hexapoda</taxon>
        <taxon>Insecta</taxon>
        <taxon>Pterygota</taxon>
        <taxon>Palaeoptera</taxon>
        <taxon>Odonata</taxon>
        <taxon>Epiprocta</taxon>
        <taxon>Anisoptera</taxon>
        <taxon>Libelluloidea</taxon>
        <taxon>Libellulidae</taxon>
        <taxon>Ladona</taxon>
    </lineage>
</organism>
<keyword evidence="2" id="KW-1185">Reference proteome</keyword>
<sequence length="69" mass="7491">MLGYLGSVEALAHKGNKVLRQAVNKIVGSGLNKNGEQTGEAAYQRRPHSCILEVSDQGIRMVDKTKPRA</sequence>
<dbReference type="Gene3D" id="2.30.29.30">
    <property type="entry name" value="Pleckstrin-homology domain (PH domain)/Phosphotyrosine-binding domain (PTB)"/>
    <property type="match status" value="1"/>
</dbReference>
<dbReference type="Proteomes" id="UP000792457">
    <property type="component" value="Unassembled WGS sequence"/>
</dbReference>
<reference evidence="1" key="1">
    <citation type="submission" date="2013-04" db="EMBL/GenBank/DDBJ databases">
        <authorList>
            <person name="Qu J."/>
            <person name="Murali S.C."/>
            <person name="Bandaranaike D."/>
            <person name="Bellair M."/>
            <person name="Blankenburg K."/>
            <person name="Chao H."/>
            <person name="Dinh H."/>
            <person name="Doddapaneni H."/>
            <person name="Downs B."/>
            <person name="Dugan-Rocha S."/>
            <person name="Elkadiri S."/>
            <person name="Gnanaolivu R.D."/>
            <person name="Hernandez B."/>
            <person name="Javaid M."/>
            <person name="Jayaseelan J.C."/>
            <person name="Lee S."/>
            <person name="Li M."/>
            <person name="Ming W."/>
            <person name="Munidasa M."/>
            <person name="Muniz J."/>
            <person name="Nguyen L."/>
            <person name="Ongeri F."/>
            <person name="Osuji N."/>
            <person name="Pu L.-L."/>
            <person name="Puazo M."/>
            <person name="Qu C."/>
            <person name="Quiroz J."/>
            <person name="Raj R."/>
            <person name="Weissenberger G."/>
            <person name="Xin Y."/>
            <person name="Zou X."/>
            <person name="Han Y."/>
            <person name="Richards S."/>
            <person name="Worley K."/>
            <person name="Muzny D."/>
            <person name="Gibbs R."/>
        </authorList>
    </citation>
    <scope>NUCLEOTIDE SEQUENCE</scope>
    <source>
        <strain evidence="1">Sampled in the wild</strain>
    </source>
</reference>
<dbReference type="OrthoDB" id="5965083at2759"/>
<protein>
    <submittedName>
        <fullName evidence="1">Uncharacterized protein</fullName>
    </submittedName>
</protein>